<sequence length="108" mass="11758">MCKHNFTQNSGISERGRGQTHNETESSHSTASLIFILFMQGVGYLRSKFLPGCAGLGSRMVYAKSKLNFEFASLAGEGGCSFKGENREKQWNCLGFSFRHSAAGAALL</sequence>
<protein>
    <submittedName>
        <fullName evidence="2">Uncharacterized protein</fullName>
    </submittedName>
</protein>
<comment type="caution">
    <text evidence="2">The sequence shown here is derived from an EMBL/GenBank/DDBJ whole genome shotgun (WGS) entry which is preliminary data.</text>
</comment>
<feature type="compositionally biased region" description="Basic and acidic residues" evidence="1">
    <location>
        <begin position="14"/>
        <end position="25"/>
    </location>
</feature>
<evidence type="ECO:0000313" key="2">
    <source>
        <dbReference type="EMBL" id="MST99307.1"/>
    </source>
</evidence>
<dbReference type="EMBL" id="VUNS01000034">
    <property type="protein sequence ID" value="MST99307.1"/>
    <property type="molecule type" value="Genomic_DNA"/>
</dbReference>
<accession>A0A844G657</accession>
<feature type="region of interest" description="Disordered" evidence="1">
    <location>
        <begin position="1"/>
        <end position="25"/>
    </location>
</feature>
<dbReference type="RefSeq" id="WP_154420516.1">
    <property type="nucleotide sequence ID" value="NZ_VUNS01000034.1"/>
</dbReference>
<reference evidence="2 3" key="1">
    <citation type="submission" date="2019-08" db="EMBL/GenBank/DDBJ databases">
        <title>In-depth cultivation of the pig gut microbiome towards novel bacterial diversity and tailored functional studies.</title>
        <authorList>
            <person name="Wylensek D."/>
            <person name="Hitch T.C.A."/>
            <person name="Clavel T."/>
        </authorList>
    </citation>
    <scope>NUCLEOTIDE SEQUENCE [LARGE SCALE GENOMIC DNA]</scope>
    <source>
        <strain evidence="2 3">BBE-744-WT-12</strain>
    </source>
</reference>
<name>A0A844G657_9BACT</name>
<keyword evidence="3" id="KW-1185">Reference proteome</keyword>
<dbReference type="AlphaFoldDB" id="A0A844G657"/>
<feature type="compositionally biased region" description="Polar residues" evidence="1">
    <location>
        <begin position="1"/>
        <end position="12"/>
    </location>
</feature>
<evidence type="ECO:0000256" key="1">
    <source>
        <dbReference type="SAM" id="MobiDB-lite"/>
    </source>
</evidence>
<proteinExistence type="predicted"/>
<evidence type="ECO:0000313" key="3">
    <source>
        <dbReference type="Proteomes" id="UP000435649"/>
    </source>
</evidence>
<organism evidence="2 3">
    <name type="scientific">Victivallis lenta</name>
    <dbReference type="NCBI Taxonomy" id="2606640"/>
    <lineage>
        <taxon>Bacteria</taxon>
        <taxon>Pseudomonadati</taxon>
        <taxon>Lentisphaerota</taxon>
        <taxon>Lentisphaeria</taxon>
        <taxon>Victivallales</taxon>
        <taxon>Victivallaceae</taxon>
        <taxon>Victivallis</taxon>
    </lineage>
</organism>
<gene>
    <name evidence="2" type="ORF">FYJ85_19970</name>
</gene>
<dbReference type="Proteomes" id="UP000435649">
    <property type="component" value="Unassembled WGS sequence"/>
</dbReference>